<evidence type="ECO:0000313" key="3">
    <source>
        <dbReference type="Proteomes" id="UP000696573"/>
    </source>
</evidence>
<dbReference type="InterPro" id="IPR014752">
    <property type="entry name" value="Arrestin-like_C"/>
</dbReference>
<feature type="region of interest" description="Disordered" evidence="1">
    <location>
        <begin position="392"/>
        <end position="471"/>
    </location>
</feature>
<dbReference type="Gene3D" id="2.60.40.640">
    <property type="match status" value="1"/>
</dbReference>
<keyword evidence="3" id="KW-1185">Reference proteome</keyword>
<sequence>MAPTLRISHPALGIELEGQGSAFYPGDAIIGRVYRRAPIDCAEARIDLAFHGRAKSRLVVKKGDSRRTYRGRFTLLHQTQSVFAGPMHIPEGSPSQQEWPFALEIPRNIDAGLFPQQYDAEHSFIPIDPAYVGDQPLPASFYSGWVSKEGFIEYYIEATLRFQRKGSWDEVTATMPIHILAFNPNPPIVDFHLQCVARPGSVCTQRLVPGMENAELSKTEKMKKFFGAKSVPAFFFRLDVSLPSVIQLGYDPIPVLMRLIPNWPNTSEIIRNVQQKPTLISFKATLESRCDIRCDGYFRAREADWKEKLELQSEAHGGRRVTVEIPFSEKGPPVDVGKALDLRIGGHAGTSLAFHDFTTFNVSLSHQLSWTAKCEIAGEGWTIHGTQPVKVLPQTSDGRPGGFAQSQSAKTQRAESWMVPPAEVEPPPTFAEVERDDKKQSIANAQTVGEGVGTSSKSGQEDYSGYPKEKQ</sequence>
<feature type="compositionally biased region" description="Polar residues" evidence="1">
    <location>
        <begin position="441"/>
        <end position="458"/>
    </location>
</feature>
<accession>A0A9N9YUZ0</accession>
<comment type="caution">
    <text evidence="2">The sequence shown here is derived from an EMBL/GenBank/DDBJ whole genome shotgun (WGS) entry which is preliminary data.</text>
</comment>
<evidence type="ECO:0000256" key="1">
    <source>
        <dbReference type="SAM" id="MobiDB-lite"/>
    </source>
</evidence>
<protein>
    <recommendedName>
        <fullName evidence="4">Arrestin-like N-terminal domain-containing protein</fullName>
    </recommendedName>
</protein>
<proteinExistence type="predicted"/>
<evidence type="ECO:0000313" key="2">
    <source>
        <dbReference type="EMBL" id="CAH0037733.1"/>
    </source>
</evidence>
<dbReference type="OrthoDB" id="2333384at2759"/>
<organism evidence="2 3">
    <name type="scientific">Clonostachys rhizophaga</name>
    <dbReference type="NCBI Taxonomy" id="160324"/>
    <lineage>
        <taxon>Eukaryota</taxon>
        <taxon>Fungi</taxon>
        <taxon>Dikarya</taxon>
        <taxon>Ascomycota</taxon>
        <taxon>Pezizomycotina</taxon>
        <taxon>Sordariomycetes</taxon>
        <taxon>Hypocreomycetidae</taxon>
        <taxon>Hypocreales</taxon>
        <taxon>Bionectriaceae</taxon>
        <taxon>Clonostachys</taxon>
    </lineage>
</organism>
<dbReference type="AlphaFoldDB" id="A0A9N9YUZ0"/>
<reference evidence="2" key="1">
    <citation type="submission" date="2021-10" db="EMBL/GenBank/DDBJ databases">
        <authorList>
            <person name="Piombo E."/>
        </authorList>
    </citation>
    <scope>NUCLEOTIDE SEQUENCE</scope>
</reference>
<name>A0A9N9YUZ0_9HYPO</name>
<evidence type="ECO:0008006" key="4">
    <source>
        <dbReference type="Google" id="ProtNLM"/>
    </source>
</evidence>
<gene>
    <name evidence="2" type="ORF">CRHIZ90672A_00011284</name>
</gene>
<dbReference type="Proteomes" id="UP000696573">
    <property type="component" value="Unassembled WGS sequence"/>
</dbReference>
<dbReference type="EMBL" id="CABFNQ020000759">
    <property type="protein sequence ID" value="CAH0037733.1"/>
    <property type="molecule type" value="Genomic_DNA"/>
</dbReference>